<evidence type="ECO:0008006" key="4">
    <source>
        <dbReference type="Google" id="ProtNLM"/>
    </source>
</evidence>
<accession>A0ABS0B2C0</accession>
<evidence type="ECO:0000313" key="2">
    <source>
        <dbReference type="EMBL" id="MBF5059871.1"/>
    </source>
</evidence>
<evidence type="ECO:0000313" key="3">
    <source>
        <dbReference type="Proteomes" id="UP001194714"/>
    </source>
</evidence>
<keyword evidence="1" id="KW-0472">Membrane</keyword>
<name>A0ABS0B2C0_9BACT</name>
<proteinExistence type="predicted"/>
<organism evidence="2 3">
    <name type="scientific">Candidatus Neptunichlamydia vexilliferae</name>
    <dbReference type="NCBI Taxonomy" id="1651774"/>
    <lineage>
        <taxon>Bacteria</taxon>
        <taxon>Pseudomonadati</taxon>
        <taxon>Chlamydiota</taxon>
        <taxon>Chlamydiia</taxon>
        <taxon>Parachlamydiales</taxon>
        <taxon>Simkaniaceae</taxon>
        <taxon>Candidatus Neptunichlamydia</taxon>
    </lineage>
</organism>
<dbReference type="RefSeq" id="WP_194848186.1">
    <property type="nucleotide sequence ID" value="NZ_JAAEJV010000046.1"/>
</dbReference>
<dbReference type="EMBL" id="JAAEJV010000046">
    <property type="protein sequence ID" value="MBF5059871.1"/>
    <property type="molecule type" value="Genomic_DNA"/>
</dbReference>
<dbReference type="PANTHER" id="PTHR31876">
    <property type="entry name" value="COV-LIKE PROTEIN 1"/>
    <property type="match status" value="1"/>
</dbReference>
<keyword evidence="1" id="KW-1133">Transmembrane helix</keyword>
<reference evidence="2 3" key="1">
    <citation type="submission" date="2020-01" db="EMBL/GenBank/DDBJ databases">
        <title>Draft genome sequence of Cand. Neptunochlamydia vexilliferae K9.</title>
        <authorList>
            <person name="Schulz F."/>
            <person name="Koestlbacher S."/>
            <person name="Wascher F."/>
            <person name="Pizzetti I."/>
            <person name="Horn M."/>
        </authorList>
    </citation>
    <scope>NUCLEOTIDE SEQUENCE [LARGE SCALE GENOMIC DNA]</scope>
    <source>
        <strain evidence="2 3">K9</strain>
    </source>
</reference>
<keyword evidence="3" id="KW-1185">Reference proteome</keyword>
<dbReference type="Proteomes" id="UP001194714">
    <property type="component" value="Unassembled WGS sequence"/>
</dbReference>
<evidence type="ECO:0000256" key="1">
    <source>
        <dbReference type="SAM" id="Phobius"/>
    </source>
</evidence>
<protein>
    <recommendedName>
        <fullName evidence="4">DUF502 domain-containing protein</fullName>
    </recommendedName>
</protein>
<dbReference type="InterPro" id="IPR007462">
    <property type="entry name" value="COV1-like"/>
</dbReference>
<gene>
    <name evidence="2" type="ORF">NEPTK9_001390</name>
</gene>
<dbReference type="PANTHER" id="PTHR31876:SF26">
    <property type="entry name" value="PROTEIN LIKE COV 2"/>
    <property type="match status" value="1"/>
</dbReference>
<feature type="transmembrane region" description="Helical" evidence="1">
    <location>
        <begin position="46"/>
        <end position="69"/>
    </location>
</feature>
<keyword evidence="1" id="KW-0812">Transmembrane</keyword>
<sequence length="188" mass="21283">MKTMIKRGLIAIAPLALTIGILYWLFSFMEELVGPPMKTLLGKYYVPGMGIVGAIIILFIIGSILNTWLISHVTHFFERVFKKIPLFNSLYKMVKNVTHFFQSSPEGENQQVVEVSIAGQTLVGFITRENFSEFPAMETDRVAVFLPMSYQIGGYTVLLPRSEVKPLDMSIEEALQYSLIAWARKPED</sequence>
<feature type="transmembrane region" description="Helical" evidence="1">
    <location>
        <begin position="7"/>
        <end position="26"/>
    </location>
</feature>
<dbReference type="Pfam" id="PF04367">
    <property type="entry name" value="DUF502"/>
    <property type="match status" value="1"/>
</dbReference>
<comment type="caution">
    <text evidence="2">The sequence shown here is derived from an EMBL/GenBank/DDBJ whole genome shotgun (WGS) entry which is preliminary data.</text>
</comment>